<keyword evidence="6" id="KW-0997">Cell inner membrane</keyword>
<dbReference type="InterPro" id="IPR010055">
    <property type="entry name" value="T2SS_protein-GspJ"/>
</dbReference>
<evidence type="ECO:0000256" key="8">
    <source>
        <dbReference type="ARBA" id="ARBA00022989"/>
    </source>
</evidence>
<dbReference type="Pfam" id="PF11612">
    <property type="entry name" value="T2SSJ"/>
    <property type="match status" value="1"/>
</dbReference>
<evidence type="ECO:0000256" key="9">
    <source>
        <dbReference type="ARBA" id="ARBA00023136"/>
    </source>
</evidence>
<dbReference type="GO" id="GO:0005886">
    <property type="term" value="C:plasma membrane"/>
    <property type="evidence" value="ECO:0007669"/>
    <property type="project" value="UniProtKB-SubCell"/>
</dbReference>
<evidence type="ECO:0000256" key="1">
    <source>
        <dbReference type="ARBA" id="ARBA00004377"/>
    </source>
</evidence>
<dbReference type="InterPro" id="IPR012902">
    <property type="entry name" value="N_methyl_site"/>
</dbReference>
<keyword evidence="8" id="KW-1133">Transmembrane helix</keyword>
<dbReference type="EMBL" id="SMGD01000004">
    <property type="protein sequence ID" value="TCK62748.1"/>
    <property type="molecule type" value="Genomic_DNA"/>
</dbReference>
<keyword evidence="5" id="KW-0488">Methylation</keyword>
<proteinExistence type="inferred from homology"/>
<dbReference type="NCBIfam" id="TIGR01711">
    <property type="entry name" value="gspJ"/>
    <property type="match status" value="1"/>
</dbReference>
<comment type="caution">
    <text evidence="10">The sequence shown here is derived from an EMBL/GenBank/DDBJ whole genome shotgun (WGS) entry which is preliminary data.</text>
</comment>
<reference evidence="10 11" key="1">
    <citation type="submission" date="2019-03" db="EMBL/GenBank/DDBJ databases">
        <title>Genomic Encyclopedia of Type Strains, Phase IV (KMG-IV): sequencing the most valuable type-strain genomes for metagenomic binning, comparative biology and taxonomic classification.</title>
        <authorList>
            <person name="Goeker M."/>
        </authorList>
    </citation>
    <scope>NUCLEOTIDE SEQUENCE [LARGE SCALE GENOMIC DNA]</scope>
    <source>
        <strain evidence="10 11">DSM 18577</strain>
    </source>
</reference>
<dbReference type="PANTHER" id="PTHR39583">
    <property type="entry name" value="TYPE II SECRETION SYSTEM PROTEIN J-RELATED"/>
    <property type="match status" value="1"/>
</dbReference>
<comment type="subcellular location">
    <subcellularLocation>
        <location evidence="1">Cell inner membrane</location>
        <topology evidence="1">Single-pass membrane protein</topology>
    </subcellularLocation>
</comment>
<evidence type="ECO:0000256" key="5">
    <source>
        <dbReference type="ARBA" id="ARBA00022481"/>
    </source>
</evidence>
<evidence type="ECO:0000256" key="6">
    <source>
        <dbReference type="ARBA" id="ARBA00022519"/>
    </source>
</evidence>
<keyword evidence="4" id="KW-1003">Cell membrane</keyword>
<dbReference type="Gene3D" id="2.10.70.20">
    <property type="entry name" value="gspk-gspi-gspj complex like domains"/>
    <property type="match status" value="1"/>
</dbReference>
<dbReference type="GO" id="GO:0015628">
    <property type="term" value="P:protein secretion by the type II secretion system"/>
    <property type="evidence" value="ECO:0007669"/>
    <property type="project" value="InterPro"/>
</dbReference>
<evidence type="ECO:0000256" key="4">
    <source>
        <dbReference type="ARBA" id="ARBA00022475"/>
    </source>
</evidence>
<dbReference type="OrthoDB" id="9794345at2"/>
<dbReference type="SUPFAM" id="SSF54523">
    <property type="entry name" value="Pili subunits"/>
    <property type="match status" value="1"/>
</dbReference>
<keyword evidence="11" id="KW-1185">Reference proteome</keyword>
<evidence type="ECO:0000256" key="2">
    <source>
        <dbReference type="ARBA" id="ARBA00011084"/>
    </source>
</evidence>
<evidence type="ECO:0000313" key="11">
    <source>
        <dbReference type="Proteomes" id="UP000295565"/>
    </source>
</evidence>
<evidence type="ECO:0000256" key="7">
    <source>
        <dbReference type="ARBA" id="ARBA00022692"/>
    </source>
</evidence>
<accession>A0A4R1KDJ8</accession>
<dbReference type="InterPro" id="IPR051621">
    <property type="entry name" value="T2SS_protein_J"/>
</dbReference>
<dbReference type="NCBIfam" id="TIGR02532">
    <property type="entry name" value="IV_pilin_GFxxxE"/>
    <property type="match status" value="1"/>
</dbReference>
<dbReference type="PANTHER" id="PTHR39583:SF2">
    <property type="entry name" value="TYPE II SECRETION SYSTEM PROTEIN J"/>
    <property type="match status" value="1"/>
</dbReference>
<gene>
    <name evidence="10" type="ORF">EV690_0415</name>
</gene>
<sequence length="213" mass="24096">MRKLAGFTLLEMLVALAVFAMLSLGGYQMLHGLSLSTSVSSKRSQQMAALERTFALMGADFRQAVFTKLRGVKGEGVAGGAHWLGSAQGGVSLARIGWRNIDAKEQRSEVLRVGYLVDNKGYLIRQFYRHLNPSAQQQPIRQKLLAKVRHLSFRFYLKGRGWQTSWHRNDQLPMAIEVEFKLSSLGWLRRIFLLPPGPQNEQLVQRAQEDLND</sequence>
<dbReference type="Pfam" id="PF07963">
    <property type="entry name" value="N_methyl"/>
    <property type="match status" value="1"/>
</dbReference>
<keyword evidence="7" id="KW-0812">Transmembrane</keyword>
<organism evidence="10 11">
    <name type="scientific">Celerinatantimonas diazotrophica</name>
    <dbReference type="NCBI Taxonomy" id="412034"/>
    <lineage>
        <taxon>Bacteria</taxon>
        <taxon>Pseudomonadati</taxon>
        <taxon>Pseudomonadota</taxon>
        <taxon>Gammaproteobacteria</taxon>
        <taxon>Celerinatantimonadaceae</taxon>
        <taxon>Celerinatantimonas</taxon>
    </lineage>
</organism>
<dbReference type="AlphaFoldDB" id="A0A4R1KDJ8"/>
<dbReference type="Gene3D" id="3.10.610.10">
    <property type="entry name" value="GSPII I/J protein-like"/>
    <property type="match status" value="1"/>
</dbReference>
<comment type="similarity">
    <text evidence="2">Belongs to the GSP J family.</text>
</comment>
<dbReference type="Proteomes" id="UP000295565">
    <property type="component" value="Unassembled WGS sequence"/>
</dbReference>
<evidence type="ECO:0000313" key="10">
    <source>
        <dbReference type="EMBL" id="TCK62748.1"/>
    </source>
</evidence>
<protein>
    <recommendedName>
        <fullName evidence="3">Type II secretion system protein J</fullName>
    </recommendedName>
</protein>
<dbReference type="RefSeq" id="WP_131911286.1">
    <property type="nucleotide sequence ID" value="NZ_OU594967.1"/>
</dbReference>
<keyword evidence="9" id="KW-0472">Membrane</keyword>
<evidence type="ECO:0000256" key="3">
    <source>
        <dbReference type="ARBA" id="ARBA00021539"/>
    </source>
</evidence>
<name>A0A4R1KDJ8_9GAMM</name>
<dbReference type="InterPro" id="IPR045584">
    <property type="entry name" value="Pilin-like"/>
</dbReference>
<dbReference type="GO" id="GO:0015627">
    <property type="term" value="C:type II protein secretion system complex"/>
    <property type="evidence" value="ECO:0007669"/>
    <property type="project" value="InterPro"/>
</dbReference>